<organism evidence="2 3">
    <name type="scientific">Roseibium sediminicola</name>
    <dbReference type="NCBI Taxonomy" id="2933272"/>
    <lineage>
        <taxon>Bacteria</taxon>
        <taxon>Pseudomonadati</taxon>
        <taxon>Pseudomonadota</taxon>
        <taxon>Alphaproteobacteria</taxon>
        <taxon>Hyphomicrobiales</taxon>
        <taxon>Stappiaceae</taxon>
        <taxon>Roseibium</taxon>
    </lineage>
</organism>
<evidence type="ECO:0000313" key="3">
    <source>
        <dbReference type="Proteomes" id="UP001431221"/>
    </source>
</evidence>
<reference evidence="2" key="1">
    <citation type="submission" date="2022-04" db="EMBL/GenBank/DDBJ databases">
        <title>Roseibium sp. CAU 1639 isolated from mud.</title>
        <authorList>
            <person name="Kim W."/>
        </authorList>
    </citation>
    <scope>NUCLEOTIDE SEQUENCE</scope>
    <source>
        <strain evidence="2">CAU 1639</strain>
    </source>
</reference>
<dbReference type="RefSeq" id="WP_248149244.1">
    <property type="nucleotide sequence ID" value="NZ_JALNMJ010000001.1"/>
</dbReference>
<dbReference type="Proteomes" id="UP001431221">
    <property type="component" value="Unassembled WGS sequence"/>
</dbReference>
<dbReference type="Gene3D" id="2.60.40.1880">
    <property type="entry name" value="Invasion associated locus B (IalB) protein"/>
    <property type="match status" value="1"/>
</dbReference>
<keyword evidence="1" id="KW-0732">Signal</keyword>
<evidence type="ECO:0000256" key="1">
    <source>
        <dbReference type="SAM" id="SignalP"/>
    </source>
</evidence>
<feature type="signal peptide" evidence="1">
    <location>
        <begin position="1"/>
        <end position="25"/>
    </location>
</feature>
<dbReference type="InterPro" id="IPR038696">
    <property type="entry name" value="IalB_sf"/>
</dbReference>
<protein>
    <submittedName>
        <fullName evidence="2">Invasion associated locus B family protein</fullName>
    </submittedName>
</protein>
<comment type="caution">
    <text evidence="2">The sequence shown here is derived from an EMBL/GenBank/DDBJ whole genome shotgun (WGS) entry which is preliminary data.</text>
</comment>
<sequence>MAFFRKQLILAASIAALVPAGGALAQETAQENAQEALWQTRCGGPARAAETLICEASQILRIKENGQLLFKVDVIYPANKGTPVFQMQAPLGFYLPGKVKLAVDGTPLTELEVGTCDQRGCYISADATPEMIDAMKAGTKLQIDFAPAADRRQSVDVPLTGFTKAMDAIQ</sequence>
<proteinExistence type="predicted"/>
<dbReference type="EMBL" id="JALNMJ010000001">
    <property type="protein sequence ID" value="MCK7610568.1"/>
    <property type="molecule type" value="Genomic_DNA"/>
</dbReference>
<dbReference type="Pfam" id="PF06776">
    <property type="entry name" value="IalB"/>
    <property type="match status" value="1"/>
</dbReference>
<evidence type="ECO:0000313" key="2">
    <source>
        <dbReference type="EMBL" id="MCK7610568.1"/>
    </source>
</evidence>
<name>A0ABT0GME1_9HYPH</name>
<feature type="chain" id="PRO_5046113028" evidence="1">
    <location>
        <begin position="26"/>
        <end position="170"/>
    </location>
</feature>
<dbReference type="InterPro" id="IPR010642">
    <property type="entry name" value="Invasion_prot_B"/>
</dbReference>
<gene>
    <name evidence="2" type="ORF">M0H32_00225</name>
</gene>
<accession>A0ABT0GME1</accession>
<keyword evidence="3" id="KW-1185">Reference proteome</keyword>